<protein>
    <submittedName>
        <fullName evidence="1">Uncharacterized protein</fullName>
    </submittedName>
</protein>
<dbReference type="KEGG" id="hcz:G9Q37_11505"/>
<keyword evidence="2" id="KW-1185">Reference proteome</keyword>
<accession>A0A6G8IHQ2</accession>
<reference evidence="1 2" key="1">
    <citation type="submission" date="2020-03" db="EMBL/GenBank/DDBJ databases">
        <title>Hydrogenophaga sp. nov. isolated from cyanobacterial mat.</title>
        <authorList>
            <person name="Thorat V."/>
            <person name="Kirdat K."/>
            <person name="Tiwarekar B."/>
            <person name="Costa E.D."/>
            <person name="Yadav A."/>
        </authorList>
    </citation>
    <scope>NUCLEOTIDE SEQUENCE [LARGE SCALE GENOMIC DNA]</scope>
    <source>
        <strain evidence="1 2">BA0156</strain>
    </source>
</reference>
<gene>
    <name evidence="1" type="ORF">G9Q37_11505</name>
</gene>
<dbReference type="RefSeq" id="WP_166227329.1">
    <property type="nucleotide sequence ID" value="NZ_CP049989.1"/>
</dbReference>
<evidence type="ECO:0000313" key="2">
    <source>
        <dbReference type="Proteomes" id="UP000503162"/>
    </source>
</evidence>
<proteinExistence type="predicted"/>
<dbReference type="AlphaFoldDB" id="A0A6G8IHQ2"/>
<sequence length="160" mass="17043">MNGPNMPSRSGYPLLNIDATAKKEGLDAELTVVGVARLMSTIVPSAAGKPPQLELTIHVDSLVPRAKWGFFDFGIRGFVRDLAQVRFNNELRTAGVIRIPVEVDIPLKVPAKQTPISFTGANAAVDTPDLSMHGKVSVTKVIVLPDGLHVYGQVSVTSGS</sequence>
<organism evidence="1 2">
    <name type="scientific">Hydrogenophaga crocea</name>
    <dbReference type="NCBI Taxonomy" id="2716225"/>
    <lineage>
        <taxon>Bacteria</taxon>
        <taxon>Pseudomonadati</taxon>
        <taxon>Pseudomonadota</taxon>
        <taxon>Betaproteobacteria</taxon>
        <taxon>Burkholderiales</taxon>
        <taxon>Comamonadaceae</taxon>
        <taxon>Hydrogenophaga</taxon>
    </lineage>
</organism>
<name>A0A6G8IHQ2_9BURK</name>
<dbReference type="EMBL" id="CP049989">
    <property type="protein sequence ID" value="QIM52727.1"/>
    <property type="molecule type" value="Genomic_DNA"/>
</dbReference>
<dbReference type="Proteomes" id="UP000503162">
    <property type="component" value="Chromosome"/>
</dbReference>
<evidence type="ECO:0000313" key="1">
    <source>
        <dbReference type="EMBL" id="QIM52727.1"/>
    </source>
</evidence>